<reference evidence="11 12" key="1">
    <citation type="journal article" date="2013" name="Nat. Genet.">
        <title>The genome of the hydatid tapeworm Echinococcus granulosus.</title>
        <authorList>
            <person name="Zheng H."/>
            <person name="Zhang W."/>
            <person name="Zhang L."/>
            <person name="Zhang Z."/>
            <person name="Li J."/>
            <person name="Lu G."/>
            <person name="Zhu Y."/>
            <person name="Wang Y."/>
            <person name="Huang Y."/>
            <person name="Liu J."/>
            <person name="Kang H."/>
            <person name="Chen J."/>
            <person name="Wang L."/>
            <person name="Chen A."/>
            <person name="Yu S."/>
            <person name="Gao Z."/>
            <person name="Jin L."/>
            <person name="Gu W."/>
            <person name="Wang Z."/>
            <person name="Zhao L."/>
            <person name="Shi B."/>
            <person name="Wen H."/>
            <person name="Lin R."/>
            <person name="Jones M.K."/>
            <person name="Brejova B."/>
            <person name="Vinar T."/>
            <person name="Zhao G."/>
            <person name="McManus D.P."/>
            <person name="Chen Z."/>
            <person name="Zhou Y."/>
            <person name="Wang S."/>
        </authorList>
    </citation>
    <scope>NUCLEOTIDE SEQUENCE [LARGE SCALE GENOMIC DNA]</scope>
</reference>
<comment type="cofactor">
    <cofactor evidence="9">
        <name>Zn(2+)</name>
        <dbReference type="ChEBI" id="CHEBI:29105"/>
    </cofactor>
    <text evidence="9">Binds 1 zinc ion per subunit.</text>
</comment>
<dbReference type="InterPro" id="IPR008930">
    <property type="entry name" value="Terpenoid_cyclase/PrenylTrfase"/>
</dbReference>
<dbReference type="GO" id="GO:0004663">
    <property type="term" value="F:Rab geranylgeranyltransferase activity"/>
    <property type="evidence" value="ECO:0007669"/>
    <property type="project" value="UniProtKB-UniRule"/>
</dbReference>
<dbReference type="GeneID" id="36344870"/>
<comment type="function">
    <text evidence="9">Catalyzes the transfer of a geranylgeranyl moiety from geranylgeranyl diphosphate to both cysteines of proteins with the C-terminal sequence -XXCC, -XCXC and -CCXX.</text>
</comment>
<comment type="subunit">
    <text evidence="2">Heterodimer of an alpha and a beta subunit.</text>
</comment>
<dbReference type="AlphaFoldDB" id="W6U6M4"/>
<sequence length="411" mass="45151">MAHPIIDVNLTANVSQDLMFEKHVAFLKALEKKEDPMLDHMKLSGIYWSLTALDLMKRLDVIDKANVLDFVKSCQNIDGGFAPAPGHDSHILSTLSGIQILAMYDEFQSFNCNEAVKYISTLQNPDGSFNGDKWGEVDSRFSFCALAALSLLGIIPIGVRDFSQPIEGVNIRMAIEYLVRCQNPDGGFGTRPGSESHAGQAYCVIGALSLLNQLRRLDIGKAAWWLAERQLPSGGLNGRPGKEPDVCYSWWVLASLTILGRLMWIDAADLAKFICASQDSETGGIGDRPGNIPDPFHTLFGLAGLSLLSRLNAKKAPEANESGNEKVCDPLSVASYALREINPVFCMPQYIIDRLSIRGYLGVGMGKPLTNYVIGMVNFFACTTFLRQHQATAVGCMRWENSDNSYENKDA</sequence>
<keyword evidence="12" id="KW-1185">Reference proteome</keyword>
<dbReference type="PANTHER" id="PTHR11774">
    <property type="entry name" value="GERANYLGERANYL TRANSFERASE TYPE BETA SUBUNIT"/>
    <property type="match status" value="1"/>
</dbReference>
<dbReference type="GO" id="GO:0046872">
    <property type="term" value="F:metal ion binding"/>
    <property type="evidence" value="ECO:0007669"/>
    <property type="project" value="UniProtKB-KW"/>
</dbReference>
<dbReference type="EMBL" id="APAU02000134">
    <property type="protein sequence ID" value="EUB55991.1"/>
    <property type="molecule type" value="Genomic_DNA"/>
</dbReference>
<dbReference type="OrthoDB" id="5428259at2759"/>
<dbReference type="GO" id="GO:0005968">
    <property type="term" value="C:Rab-protein geranylgeranyltransferase complex"/>
    <property type="evidence" value="ECO:0007669"/>
    <property type="project" value="UniProtKB-UniRule"/>
</dbReference>
<dbReference type="InterPro" id="IPR026873">
    <property type="entry name" value="Ptb1"/>
</dbReference>
<dbReference type="PANTHER" id="PTHR11774:SF11">
    <property type="entry name" value="GERANYLGERANYL TRANSFERASE TYPE-2 SUBUNIT BETA"/>
    <property type="match status" value="1"/>
</dbReference>
<dbReference type="CTD" id="36344870"/>
<evidence type="ECO:0000313" key="11">
    <source>
        <dbReference type="EMBL" id="EUB55991.1"/>
    </source>
</evidence>
<dbReference type="Pfam" id="PF00432">
    <property type="entry name" value="Prenyltrans"/>
    <property type="match status" value="1"/>
</dbReference>
<comment type="catalytic activity">
    <reaction evidence="8 9">
        <text>geranylgeranyl diphosphate + L-cysteinyl-[protein] = S-geranylgeranyl-L-cysteinyl-[protein] + diphosphate</text>
        <dbReference type="Rhea" id="RHEA:21240"/>
        <dbReference type="Rhea" id="RHEA-COMP:10131"/>
        <dbReference type="Rhea" id="RHEA-COMP:11537"/>
        <dbReference type="ChEBI" id="CHEBI:29950"/>
        <dbReference type="ChEBI" id="CHEBI:33019"/>
        <dbReference type="ChEBI" id="CHEBI:57533"/>
        <dbReference type="ChEBI" id="CHEBI:86021"/>
        <dbReference type="EC" id="2.5.1.60"/>
    </reaction>
</comment>
<dbReference type="Proteomes" id="UP000019149">
    <property type="component" value="Unassembled WGS sequence"/>
</dbReference>
<feature type="domain" description="Prenyltransferase alpha-alpha toroid" evidence="10">
    <location>
        <begin position="20"/>
        <end position="347"/>
    </location>
</feature>
<name>W6U6M4_ECHGR</name>
<evidence type="ECO:0000256" key="4">
    <source>
        <dbReference type="ARBA" id="ARBA00022679"/>
    </source>
</evidence>
<dbReference type="Gene3D" id="1.50.10.20">
    <property type="match status" value="1"/>
</dbReference>
<evidence type="ECO:0000256" key="2">
    <source>
        <dbReference type="ARBA" id="ARBA00011355"/>
    </source>
</evidence>
<dbReference type="OMA" id="VKRCQCP"/>
<comment type="caution">
    <text evidence="11">The sequence shown here is derived from an EMBL/GenBank/DDBJ whole genome shotgun (WGS) entry which is preliminary data.</text>
</comment>
<keyword evidence="6" id="KW-0677">Repeat</keyword>
<comment type="similarity">
    <text evidence="1 9">Belongs to the protein prenyltransferase subunit beta family.</text>
</comment>
<keyword evidence="5 9" id="KW-0479">Metal-binding</keyword>
<evidence type="ECO:0000256" key="9">
    <source>
        <dbReference type="RuleBase" id="RU365076"/>
    </source>
</evidence>
<keyword evidence="3 9" id="KW-0637">Prenyltransferase</keyword>
<protein>
    <recommendedName>
        <fullName evidence="9">Geranylgeranyl transferase type-2 subunit beta</fullName>
        <ecNumber evidence="9">2.5.1.60</ecNumber>
    </recommendedName>
</protein>
<keyword evidence="7 9" id="KW-0862">Zinc</keyword>
<proteinExistence type="inferred from homology"/>
<dbReference type="STRING" id="6210.W6U6M4"/>
<dbReference type="FunFam" id="1.50.10.20:FF:000012">
    <property type="entry name" value="Geranylgeranyl transferase type-2 subunit beta"/>
    <property type="match status" value="1"/>
</dbReference>
<evidence type="ECO:0000256" key="3">
    <source>
        <dbReference type="ARBA" id="ARBA00022602"/>
    </source>
</evidence>
<evidence type="ECO:0000256" key="5">
    <source>
        <dbReference type="ARBA" id="ARBA00022723"/>
    </source>
</evidence>
<evidence type="ECO:0000256" key="8">
    <source>
        <dbReference type="ARBA" id="ARBA00047658"/>
    </source>
</evidence>
<evidence type="ECO:0000256" key="7">
    <source>
        <dbReference type="ARBA" id="ARBA00022833"/>
    </source>
</evidence>
<dbReference type="InterPro" id="IPR001330">
    <property type="entry name" value="Prenyltrans"/>
</dbReference>
<organism evidence="11 12">
    <name type="scientific">Echinococcus granulosus</name>
    <name type="common">Hydatid tapeworm</name>
    <dbReference type="NCBI Taxonomy" id="6210"/>
    <lineage>
        <taxon>Eukaryota</taxon>
        <taxon>Metazoa</taxon>
        <taxon>Spiralia</taxon>
        <taxon>Lophotrochozoa</taxon>
        <taxon>Platyhelminthes</taxon>
        <taxon>Cestoda</taxon>
        <taxon>Eucestoda</taxon>
        <taxon>Cyclophyllidea</taxon>
        <taxon>Taeniidae</taxon>
        <taxon>Echinococcus</taxon>
        <taxon>Echinococcus granulosus group</taxon>
    </lineage>
</organism>
<evidence type="ECO:0000313" key="12">
    <source>
        <dbReference type="Proteomes" id="UP000019149"/>
    </source>
</evidence>
<keyword evidence="4 9" id="KW-0808">Transferase</keyword>
<dbReference type="InterPro" id="IPR045089">
    <property type="entry name" value="PGGT1B-like"/>
</dbReference>
<dbReference type="CDD" id="cd02894">
    <property type="entry name" value="GGTase-II"/>
    <property type="match status" value="1"/>
</dbReference>
<dbReference type="KEGG" id="egl:EGR_09155"/>
<dbReference type="SUPFAM" id="SSF48239">
    <property type="entry name" value="Terpenoid cyclases/Protein prenyltransferases"/>
    <property type="match status" value="1"/>
</dbReference>
<dbReference type="EC" id="2.5.1.60" evidence="9"/>
<accession>W6U6M4</accession>
<dbReference type="RefSeq" id="XP_024347187.1">
    <property type="nucleotide sequence ID" value="XM_024498404.1"/>
</dbReference>
<evidence type="ECO:0000256" key="6">
    <source>
        <dbReference type="ARBA" id="ARBA00022737"/>
    </source>
</evidence>
<gene>
    <name evidence="11" type="ORF">EGR_09155</name>
</gene>
<evidence type="ECO:0000259" key="10">
    <source>
        <dbReference type="Pfam" id="PF00432"/>
    </source>
</evidence>
<dbReference type="GO" id="GO:0072657">
    <property type="term" value="P:protein localization to membrane"/>
    <property type="evidence" value="ECO:0007669"/>
    <property type="project" value="UniProtKB-ARBA"/>
</dbReference>
<evidence type="ECO:0000256" key="1">
    <source>
        <dbReference type="ARBA" id="ARBA00010497"/>
    </source>
</evidence>